<evidence type="ECO:0000256" key="6">
    <source>
        <dbReference type="ARBA" id="ARBA00022692"/>
    </source>
</evidence>
<dbReference type="InterPro" id="IPR005467">
    <property type="entry name" value="His_kinase_dom"/>
</dbReference>
<evidence type="ECO:0000256" key="5">
    <source>
        <dbReference type="ARBA" id="ARBA00022679"/>
    </source>
</evidence>
<dbReference type="EC" id="2.7.13.3" evidence="3"/>
<evidence type="ECO:0000256" key="13">
    <source>
        <dbReference type="SAM" id="Phobius"/>
    </source>
</evidence>
<keyword evidence="12 13" id="KW-0472">Membrane</keyword>
<feature type="transmembrane region" description="Helical" evidence="13">
    <location>
        <begin position="166"/>
        <end position="186"/>
    </location>
</feature>
<protein>
    <recommendedName>
        <fullName evidence="3">histidine kinase</fullName>
        <ecNumber evidence="3">2.7.13.3</ecNumber>
    </recommendedName>
</protein>
<keyword evidence="5" id="KW-0808">Transferase</keyword>
<dbReference type="InterPro" id="IPR004358">
    <property type="entry name" value="Sig_transdc_His_kin-like_C"/>
</dbReference>
<evidence type="ECO:0000256" key="10">
    <source>
        <dbReference type="ARBA" id="ARBA00022989"/>
    </source>
</evidence>
<keyword evidence="10 13" id="KW-1133">Transmembrane helix</keyword>
<evidence type="ECO:0000256" key="1">
    <source>
        <dbReference type="ARBA" id="ARBA00000085"/>
    </source>
</evidence>
<comment type="catalytic activity">
    <reaction evidence="1">
        <text>ATP + protein L-histidine = ADP + protein N-phospho-L-histidine.</text>
        <dbReference type="EC" id="2.7.13.3"/>
    </reaction>
</comment>
<dbReference type="Pfam" id="PF02518">
    <property type="entry name" value="HATPase_c"/>
    <property type="match status" value="1"/>
</dbReference>
<gene>
    <name evidence="16" type="ORF">I596_1492</name>
</gene>
<keyword evidence="17" id="KW-1185">Reference proteome</keyword>
<dbReference type="GO" id="GO:0005886">
    <property type="term" value="C:plasma membrane"/>
    <property type="evidence" value="ECO:0007669"/>
    <property type="project" value="TreeGrafter"/>
</dbReference>
<dbReference type="Pfam" id="PF00672">
    <property type="entry name" value="HAMP"/>
    <property type="match status" value="1"/>
</dbReference>
<dbReference type="AlphaFoldDB" id="A0A160DT47"/>
<dbReference type="SUPFAM" id="SSF47384">
    <property type="entry name" value="Homodimeric domain of signal transducing histidine kinase"/>
    <property type="match status" value="1"/>
</dbReference>
<proteinExistence type="predicted"/>
<evidence type="ECO:0000256" key="11">
    <source>
        <dbReference type="ARBA" id="ARBA00023012"/>
    </source>
</evidence>
<keyword evidence="7" id="KW-0547">Nucleotide-binding</keyword>
<sequence>MHLMRSLRARLLAVLMATVLLAWAIWLACQYVQTTHLQSDQNDRMVRGVAEHILLSLPDDIDTIRPQGHLQLPPDATLLPETKFDKIVFQVWVLDRRESVVASTGAPATPLRADFAVGHADAQVDGRPWRTYAVTDATGQVQVQAGVTHAHLHAELWRWIGASLKTALLVLAALAAALWLVVGWSLRPVTRLRGAIAERHALDLAPLPVAELPDEIRPLVDSFNQLLGRLDKAVHAERAFLAEAAHELRTPLAALLTQTQVALHSPDPQAALERLRDGIERLGRLAQQLLDSARIDADRRREEHGPLELAEIVALVVREFEATAARRHQTIGVTADAALGVAGNIDDLGILVRNLVDNAVRYAGSGGRIEVACRGDSGSGTVVLEVRDDGPGVPAEERERVFERFFRGSNGNGERGSGIGLSLVARIARSHGATVRTGTGIGGRGFAVEVIFPGLVE</sequence>
<dbReference type="Proteomes" id="UP000076830">
    <property type="component" value="Chromosome"/>
</dbReference>
<dbReference type="InterPro" id="IPR036890">
    <property type="entry name" value="HATPase_C_sf"/>
</dbReference>
<keyword evidence="8 16" id="KW-0418">Kinase</keyword>
<accession>A0A160DT47</accession>
<evidence type="ECO:0000256" key="12">
    <source>
        <dbReference type="ARBA" id="ARBA00023136"/>
    </source>
</evidence>
<dbReference type="PATRIC" id="fig|1300342.3.peg.1454"/>
<dbReference type="InterPro" id="IPR003594">
    <property type="entry name" value="HATPase_dom"/>
</dbReference>
<dbReference type="SMART" id="SM00387">
    <property type="entry name" value="HATPase_c"/>
    <property type="match status" value="1"/>
</dbReference>
<evidence type="ECO:0000259" key="15">
    <source>
        <dbReference type="PROSITE" id="PS50885"/>
    </source>
</evidence>
<dbReference type="Pfam" id="PF00512">
    <property type="entry name" value="HisKA"/>
    <property type="match status" value="1"/>
</dbReference>
<dbReference type="KEGG" id="dko:I596_1492"/>
<dbReference type="InterPro" id="IPR003661">
    <property type="entry name" value="HisK_dim/P_dom"/>
</dbReference>
<dbReference type="Pfam" id="PF08521">
    <property type="entry name" value="2CSK_N"/>
    <property type="match status" value="1"/>
</dbReference>
<evidence type="ECO:0000313" key="16">
    <source>
        <dbReference type="EMBL" id="ANB17518.1"/>
    </source>
</evidence>
<dbReference type="GO" id="GO:0000155">
    <property type="term" value="F:phosphorelay sensor kinase activity"/>
    <property type="evidence" value="ECO:0007669"/>
    <property type="project" value="InterPro"/>
</dbReference>
<dbReference type="RefSeq" id="WP_083965425.1">
    <property type="nucleotide sequence ID" value="NZ_CP015249.1"/>
</dbReference>
<dbReference type="InterPro" id="IPR003660">
    <property type="entry name" value="HAMP_dom"/>
</dbReference>
<evidence type="ECO:0000313" key="17">
    <source>
        <dbReference type="Proteomes" id="UP000076830"/>
    </source>
</evidence>
<dbReference type="PRINTS" id="PR00344">
    <property type="entry name" value="BCTRLSENSOR"/>
</dbReference>
<dbReference type="OrthoDB" id="9804645at2"/>
<evidence type="ECO:0000256" key="8">
    <source>
        <dbReference type="ARBA" id="ARBA00022777"/>
    </source>
</evidence>
<dbReference type="STRING" id="1300342.I596_1492"/>
<dbReference type="Gene3D" id="3.30.565.10">
    <property type="entry name" value="Histidine kinase-like ATPase, C-terminal domain"/>
    <property type="match status" value="1"/>
</dbReference>
<dbReference type="SUPFAM" id="SSF55874">
    <property type="entry name" value="ATPase domain of HSP90 chaperone/DNA topoisomerase II/histidine kinase"/>
    <property type="match status" value="1"/>
</dbReference>
<dbReference type="EMBL" id="CP015249">
    <property type="protein sequence ID" value="ANB17518.1"/>
    <property type="molecule type" value="Genomic_DNA"/>
</dbReference>
<comment type="subcellular location">
    <subcellularLocation>
        <location evidence="2">Membrane</location>
        <topology evidence="2">Multi-pass membrane protein</topology>
    </subcellularLocation>
</comment>
<reference evidence="16 17" key="1">
    <citation type="submission" date="2016-04" db="EMBL/GenBank/DDBJ databases">
        <title>Complete genome sequence of Dokdonella koreensis DS-123T.</title>
        <authorList>
            <person name="Kim J.F."/>
            <person name="Lee H."/>
            <person name="Kwak M.-J."/>
        </authorList>
    </citation>
    <scope>NUCLEOTIDE SEQUENCE [LARGE SCALE GENOMIC DNA]</scope>
    <source>
        <strain evidence="16 17">DS-123</strain>
    </source>
</reference>
<feature type="domain" description="HAMP" evidence="15">
    <location>
        <begin position="183"/>
        <end position="235"/>
    </location>
</feature>
<feature type="domain" description="Histidine kinase" evidence="14">
    <location>
        <begin position="243"/>
        <end position="456"/>
    </location>
</feature>
<evidence type="ECO:0000256" key="2">
    <source>
        <dbReference type="ARBA" id="ARBA00004141"/>
    </source>
</evidence>
<dbReference type="InterPro" id="IPR013727">
    <property type="entry name" value="2CSK_N"/>
</dbReference>
<evidence type="ECO:0000256" key="7">
    <source>
        <dbReference type="ARBA" id="ARBA00022741"/>
    </source>
</evidence>
<dbReference type="Gene3D" id="1.10.287.130">
    <property type="match status" value="1"/>
</dbReference>
<dbReference type="CDD" id="cd00075">
    <property type="entry name" value="HATPase"/>
    <property type="match status" value="1"/>
</dbReference>
<dbReference type="PANTHER" id="PTHR45436:SF14">
    <property type="entry name" value="SENSOR PROTEIN QSEC"/>
    <property type="match status" value="1"/>
</dbReference>
<evidence type="ECO:0000259" key="14">
    <source>
        <dbReference type="PROSITE" id="PS50109"/>
    </source>
</evidence>
<name>A0A160DT47_9GAMM</name>
<keyword evidence="4" id="KW-0597">Phosphoprotein</keyword>
<dbReference type="CDD" id="cd00082">
    <property type="entry name" value="HisKA"/>
    <property type="match status" value="1"/>
</dbReference>
<keyword evidence="6 13" id="KW-0812">Transmembrane</keyword>
<keyword evidence="9" id="KW-0067">ATP-binding</keyword>
<dbReference type="SMART" id="SM00388">
    <property type="entry name" value="HisKA"/>
    <property type="match status" value="1"/>
</dbReference>
<dbReference type="PROSITE" id="PS50109">
    <property type="entry name" value="HIS_KIN"/>
    <property type="match status" value="1"/>
</dbReference>
<dbReference type="GO" id="GO:0005524">
    <property type="term" value="F:ATP binding"/>
    <property type="evidence" value="ECO:0007669"/>
    <property type="project" value="UniProtKB-KW"/>
</dbReference>
<evidence type="ECO:0000256" key="9">
    <source>
        <dbReference type="ARBA" id="ARBA00022840"/>
    </source>
</evidence>
<dbReference type="InterPro" id="IPR050428">
    <property type="entry name" value="TCS_sensor_his_kinase"/>
</dbReference>
<organism evidence="16 17">
    <name type="scientific">Dokdonella koreensis DS-123</name>
    <dbReference type="NCBI Taxonomy" id="1300342"/>
    <lineage>
        <taxon>Bacteria</taxon>
        <taxon>Pseudomonadati</taxon>
        <taxon>Pseudomonadota</taxon>
        <taxon>Gammaproteobacteria</taxon>
        <taxon>Lysobacterales</taxon>
        <taxon>Rhodanobacteraceae</taxon>
        <taxon>Dokdonella</taxon>
    </lineage>
</organism>
<dbReference type="InterPro" id="IPR036097">
    <property type="entry name" value="HisK_dim/P_sf"/>
</dbReference>
<evidence type="ECO:0000256" key="4">
    <source>
        <dbReference type="ARBA" id="ARBA00022553"/>
    </source>
</evidence>
<dbReference type="PANTHER" id="PTHR45436">
    <property type="entry name" value="SENSOR HISTIDINE KINASE YKOH"/>
    <property type="match status" value="1"/>
</dbReference>
<dbReference type="PROSITE" id="PS50885">
    <property type="entry name" value="HAMP"/>
    <property type="match status" value="1"/>
</dbReference>
<keyword evidence="11" id="KW-0902">Two-component regulatory system</keyword>
<evidence type="ECO:0000256" key="3">
    <source>
        <dbReference type="ARBA" id="ARBA00012438"/>
    </source>
</evidence>
<dbReference type="PROSITE" id="PS51257">
    <property type="entry name" value="PROKAR_LIPOPROTEIN"/>
    <property type="match status" value="1"/>
</dbReference>